<dbReference type="SMART" id="SM00823">
    <property type="entry name" value="PKS_PP"/>
    <property type="match status" value="1"/>
</dbReference>
<dbReference type="GO" id="GO:0031177">
    <property type="term" value="F:phosphopantetheine binding"/>
    <property type="evidence" value="ECO:0007669"/>
    <property type="project" value="InterPro"/>
</dbReference>
<dbReference type="SUPFAM" id="SSF47336">
    <property type="entry name" value="ACP-like"/>
    <property type="match status" value="1"/>
</dbReference>
<dbReference type="GO" id="GO:0044550">
    <property type="term" value="P:secondary metabolite biosynthetic process"/>
    <property type="evidence" value="ECO:0007669"/>
    <property type="project" value="TreeGrafter"/>
</dbReference>
<dbReference type="InterPro" id="IPR025110">
    <property type="entry name" value="AMP-bd_C"/>
</dbReference>
<dbReference type="AlphaFoldDB" id="A0A4Q9HXF4"/>
<organism evidence="5 6">
    <name type="scientific">Streptomyces kasugaensis</name>
    <dbReference type="NCBI Taxonomy" id="1946"/>
    <lineage>
        <taxon>Bacteria</taxon>
        <taxon>Bacillati</taxon>
        <taxon>Actinomycetota</taxon>
        <taxon>Actinomycetes</taxon>
        <taxon>Kitasatosporales</taxon>
        <taxon>Streptomycetaceae</taxon>
        <taxon>Streptomyces</taxon>
    </lineage>
</organism>
<keyword evidence="2" id="KW-0596">Phosphopantetheine</keyword>
<dbReference type="InterPro" id="IPR036736">
    <property type="entry name" value="ACP-like_sf"/>
</dbReference>
<comment type="caution">
    <text evidence="5">The sequence shown here is derived from an EMBL/GenBank/DDBJ whole genome shotgun (WGS) entry which is preliminary data.</text>
</comment>
<dbReference type="NCBIfam" id="TIGR01733">
    <property type="entry name" value="AA-adenyl-dom"/>
    <property type="match status" value="1"/>
</dbReference>
<evidence type="ECO:0000256" key="1">
    <source>
        <dbReference type="ARBA" id="ARBA00001957"/>
    </source>
</evidence>
<comment type="cofactor">
    <cofactor evidence="1">
        <name>pantetheine 4'-phosphate</name>
        <dbReference type="ChEBI" id="CHEBI:47942"/>
    </cofactor>
</comment>
<dbReference type="PANTHER" id="PTHR45527:SF1">
    <property type="entry name" value="FATTY ACID SYNTHASE"/>
    <property type="match status" value="1"/>
</dbReference>
<accession>A0A4Q9HXF4</accession>
<dbReference type="Gene3D" id="3.30.300.30">
    <property type="match status" value="1"/>
</dbReference>
<protein>
    <submittedName>
        <fullName evidence="5">Amino acid adenylation domain-containing protein</fullName>
    </submittedName>
</protein>
<dbReference type="InterPro" id="IPR045851">
    <property type="entry name" value="AMP-bd_C_sf"/>
</dbReference>
<dbReference type="InterPro" id="IPR020806">
    <property type="entry name" value="PKS_PP-bd"/>
</dbReference>
<evidence type="ECO:0000259" key="4">
    <source>
        <dbReference type="PROSITE" id="PS50075"/>
    </source>
</evidence>
<dbReference type="GO" id="GO:0043041">
    <property type="term" value="P:amino acid activation for nonribosomal peptide biosynthetic process"/>
    <property type="evidence" value="ECO:0007669"/>
    <property type="project" value="TreeGrafter"/>
</dbReference>
<dbReference type="Gene3D" id="3.40.50.980">
    <property type="match status" value="2"/>
</dbReference>
<dbReference type="SUPFAM" id="SSF56801">
    <property type="entry name" value="Acetyl-CoA synthetase-like"/>
    <property type="match status" value="1"/>
</dbReference>
<dbReference type="FunFam" id="3.40.50.980:FF:000001">
    <property type="entry name" value="Non-ribosomal peptide synthetase"/>
    <property type="match status" value="1"/>
</dbReference>
<dbReference type="FunFam" id="3.40.50.12780:FF:000012">
    <property type="entry name" value="Non-ribosomal peptide synthetase"/>
    <property type="match status" value="1"/>
</dbReference>
<dbReference type="EMBL" id="SIXH01000090">
    <property type="protein sequence ID" value="TBO59249.1"/>
    <property type="molecule type" value="Genomic_DNA"/>
</dbReference>
<evidence type="ECO:0000256" key="3">
    <source>
        <dbReference type="ARBA" id="ARBA00022553"/>
    </source>
</evidence>
<dbReference type="Pfam" id="PF13193">
    <property type="entry name" value="AMP-binding_C"/>
    <property type="match status" value="1"/>
</dbReference>
<proteinExistence type="predicted"/>
<dbReference type="GO" id="GO:0005737">
    <property type="term" value="C:cytoplasm"/>
    <property type="evidence" value="ECO:0007669"/>
    <property type="project" value="TreeGrafter"/>
</dbReference>
<dbReference type="InterPro" id="IPR010071">
    <property type="entry name" value="AA_adenyl_dom"/>
</dbReference>
<sequence length="603" mass="64805">MNSRVSDAPENGDMRSDGTPIQDLVREWAARTPEQVAVALDDDALTYAELDRSAGRLAAALRARGIGPESRVCVALPRSPRLVAAMLGVLQAGAAYVPVDPDYPQDRQSFIARDAGAALVVADEYGAKAFADDGLETLTPEAADEADAPAEAVPVRPGNLAYVVYTSGSTGTPKGVMVPHADLSRFVLDDARLDIRPGDVVAQLAPTSFDASIFEIWSALGRGASVAVIPTNPLSVADLGRRLRETTPDWLFATSGLFRLLVERDSEALASVGRVITGGDVLSPEHVRASAALTRHTTFAAYGPTEATVFTSLHAVDADRDLDSVPIGSPLAGMTMRVLDERLRPVPAGTVGELYLSGSGIARGYLGRPGLTAERFVADPAALSPGTRMYRTGDLAAELPDGQFAFHGRSDRQVKIRGYRIEPGEIEAVLGGHPDISQAVVEVFDEGPQLKRLAAFVTLADGAELVTNDLRLWALDRLPAYLMPAAFVILAEMPLDPNRKTDRRALPYPWDRRDELGLDEPYVAPRNQLERTMAAIWSRTLDLDKVGVDDNFFQLGGDSLRSVSLIQRLADEGIPIEAEALFDYQTIAELAEYSLDPAAAQED</sequence>
<gene>
    <name evidence="5" type="ORF">EYS09_13060</name>
</gene>
<dbReference type="InterPro" id="IPR020845">
    <property type="entry name" value="AMP-binding_CS"/>
</dbReference>
<dbReference type="Proteomes" id="UP000292452">
    <property type="component" value="Unassembled WGS sequence"/>
</dbReference>
<keyword evidence="6" id="KW-1185">Reference proteome</keyword>
<dbReference type="PROSITE" id="PS00455">
    <property type="entry name" value="AMP_BINDING"/>
    <property type="match status" value="1"/>
</dbReference>
<dbReference type="FunFam" id="1.10.1200.10:FF:000005">
    <property type="entry name" value="Nonribosomal peptide synthetase 1"/>
    <property type="match status" value="1"/>
</dbReference>
<evidence type="ECO:0000313" key="6">
    <source>
        <dbReference type="Proteomes" id="UP000292452"/>
    </source>
</evidence>
<dbReference type="Pfam" id="PF00550">
    <property type="entry name" value="PP-binding"/>
    <property type="match status" value="1"/>
</dbReference>
<reference evidence="5 6" key="1">
    <citation type="submission" date="2019-02" db="EMBL/GenBank/DDBJ databases">
        <title>Draft Genome Sequence of Streptomyces sp. AM-2504, identified by 16S rRNA comparative analysis as a Streptomyces Kasugaensis strain.</title>
        <authorList>
            <person name="Napolioni V."/>
            <person name="Giuliodori A.M."/>
            <person name="Spurio R."/>
            <person name="Fabbretti A."/>
        </authorList>
    </citation>
    <scope>NUCLEOTIDE SEQUENCE [LARGE SCALE GENOMIC DNA]</scope>
    <source>
        <strain evidence="5 6">AM-2504</strain>
    </source>
</reference>
<dbReference type="PROSITE" id="PS50075">
    <property type="entry name" value="CARRIER"/>
    <property type="match status" value="1"/>
</dbReference>
<evidence type="ECO:0000256" key="2">
    <source>
        <dbReference type="ARBA" id="ARBA00022450"/>
    </source>
</evidence>
<evidence type="ECO:0000313" key="5">
    <source>
        <dbReference type="EMBL" id="TBO59249.1"/>
    </source>
</evidence>
<dbReference type="CDD" id="cd12117">
    <property type="entry name" value="A_NRPS_Srf_like"/>
    <property type="match status" value="1"/>
</dbReference>
<dbReference type="InterPro" id="IPR009081">
    <property type="entry name" value="PP-bd_ACP"/>
</dbReference>
<feature type="domain" description="Carrier" evidence="4">
    <location>
        <begin position="524"/>
        <end position="598"/>
    </location>
</feature>
<dbReference type="Gene3D" id="1.10.1200.10">
    <property type="entry name" value="ACP-like"/>
    <property type="match status" value="1"/>
</dbReference>
<dbReference type="InterPro" id="IPR000873">
    <property type="entry name" value="AMP-dep_synth/lig_dom"/>
</dbReference>
<dbReference type="PANTHER" id="PTHR45527">
    <property type="entry name" value="NONRIBOSOMAL PEPTIDE SYNTHETASE"/>
    <property type="match status" value="1"/>
</dbReference>
<dbReference type="RefSeq" id="WP_131123318.1">
    <property type="nucleotide sequence ID" value="NZ_SIXH01000090.1"/>
</dbReference>
<dbReference type="Pfam" id="PF00501">
    <property type="entry name" value="AMP-binding"/>
    <property type="match status" value="1"/>
</dbReference>
<dbReference type="Gene3D" id="2.30.38.10">
    <property type="entry name" value="Luciferase, Domain 3"/>
    <property type="match status" value="1"/>
</dbReference>
<dbReference type="GO" id="GO:0017000">
    <property type="term" value="P:antibiotic biosynthetic process"/>
    <property type="evidence" value="ECO:0007669"/>
    <property type="project" value="UniProtKB-ARBA"/>
</dbReference>
<keyword evidence="3" id="KW-0597">Phosphoprotein</keyword>
<name>A0A4Q9HXF4_STRKA</name>